<dbReference type="EMBL" id="CP115396">
    <property type="protein sequence ID" value="WBO84121.1"/>
    <property type="molecule type" value="Genomic_DNA"/>
</dbReference>
<protein>
    <recommendedName>
        <fullName evidence="4">Lipoprotein</fullName>
    </recommendedName>
</protein>
<dbReference type="RefSeq" id="WP_270126618.1">
    <property type="nucleotide sequence ID" value="NZ_CP115396.1"/>
</dbReference>
<evidence type="ECO:0000313" key="3">
    <source>
        <dbReference type="Proteomes" id="UP001211872"/>
    </source>
</evidence>
<evidence type="ECO:0008006" key="4">
    <source>
        <dbReference type="Google" id="ProtNLM"/>
    </source>
</evidence>
<keyword evidence="1" id="KW-0732">Signal</keyword>
<evidence type="ECO:0000313" key="2">
    <source>
        <dbReference type="EMBL" id="WBO84121.1"/>
    </source>
</evidence>
<sequence length="238" mass="26190">MKAFLAAICLLSVMLCSGCNSETESAGINAVLGFYGGQVSYSKGVKKTTEEELQGRYYEIKLSGVEEKMKQHFFSLKLPASNCAYLFYHALAADEKAKYSFVRVIIQGDKTSSQYDFPIDDLAKAEKSALLAERAAESIKTGNYDALLSSCNPEAAPMAEWRKMGKLFQQIDNAYGKVQQFSLQGFDCQTSNLAGGVRHLVRLSGVLVRDKQSTDFSLMVDPSVSAQGPYLYGLTFQK</sequence>
<feature type="chain" id="PRO_5046487311" description="Lipoprotein" evidence="1">
    <location>
        <begin position="22"/>
        <end position="238"/>
    </location>
</feature>
<keyword evidence="3" id="KW-1185">Reference proteome</keyword>
<evidence type="ECO:0000256" key="1">
    <source>
        <dbReference type="SAM" id="SignalP"/>
    </source>
</evidence>
<accession>A0ABY7PN13</accession>
<feature type="signal peptide" evidence="1">
    <location>
        <begin position="1"/>
        <end position="21"/>
    </location>
</feature>
<reference evidence="2 3" key="1">
    <citation type="journal article" date="2011" name="Int. J. Syst. Evol. Microbiol.">
        <title>Hymenobacter yonginensis sp. nov., isolated from a mesotrophic artificial lake.</title>
        <authorList>
            <person name="Joung Y."/>
            <person name="Cho S.H."/>
            <person name="Kim H."/>
            <person name="Kim S.B."/>
            <person name="Joh K."/>
        </authorList>
    </citation>
    <scope>NUCLEOTIDE SEQUENCE [LARGE SCALE GENOMIC DNA]</scope>
    <source>
        <strain evidence="2 3">KCTC 22745</strain>
    </source>
</reference>
<proteinExistence type="predicted"/>
<dbReference type="Proteomes" id="UP001211872">
    <property type="component" value="Chromosome"/>
</dbReference>
<gene>
    <name evidence="2" type="ORF">O9Z63_17300</name>
</gene>
<name>A0ABY7PN13_9BACT</name>
<organism evidence="2 3">
    <name type="scientific">Hymenobacter yonginensis</name>
    <dbReference type="NCBI Taxonomy" id="748197"/>
    <lineage>
        <taxon>Bacteria</taxon>
        <taxon>Pseudomonadati</taxon>
        <taxon>Bacteroidota</taxon>
        <taxon>Cytophagia</taxon>
        <taxon>Cytophagales</taxon>
        <taxon>Hymenobacteraceae</taxon>
        <taxon>Hymenobacter</taxon>
    </lineage>
</organism>